<dbReference type="EMBL" id="CAAALY010244728">
    <property type="protein sequence ID" value="VEL32832.1"/>
    <property type="molecule type" value="Genomic_DNA"/>
</dbReference>
<sequence length="196" mass="21615">MGQAVHLHESIDEAVRGTMESCEDLLTALDEIAARQGHINTIVDTLVRSTAQLGPSKAKHLEISTYLFMLSLFLAYKSVPDKAAAYYVSFVANDRIFFASFIVASNGPKSIDADLETTEEIVQVPVEARFYDYQIRMLNLARHMDQLTLDIEQRALRPGSASDLAPLALGITQIGHTGRQYSDLVGSLFLPHSSTE</sequence>
<name>A0A448XB86_9PLAT</name>
<evidence type="ECO:0000313" key="2">
    <source>
        <dbReference type="Proteomes" id="UP000784294"/>
    </source>
</evidence>
<comment type="caution">
    <text evidence="1">The sequence shown here is derived from an EMBL/GenBank/DDBJ whole genome shotgun (WGS) entry which is preliminary data.</text>
</comment>
<protein>
    <submittedName>
        <fullName evidence="1">Uncharacterized protein</fullName>
    </submittedName>
</protein>
<reference evidence="1" key="1">
    <citation type="submission" date="2018-11" db="EMBL/GenBank/DDBJ databases">
        <authorList>
            <consortium name="Pathogen Informatics"/>
        </authorList>
    </citation>
    <scope>NUCLEOTIDE SEQUENCE</scope>
</reference>
<accession>A0A448XB86</accession>
<organism evidence="1 2">
    <name type="scientific">Protopolystoma xenopodis</name>
    <dbReference type="NCBI Taxonomy" id="117903"/>
    <lineage>
        <taxon>Eukaryota</taxon>
        <taxon>Metazoa</taxon>
        <taxon>Spiralia</taxon>
        <taxon>Lophotrochozoa</taxon>
        <taxon>Platyhelminthes</taxon>
        <taxon>Monogenea</taxon>
        <taxon>Polyopisthocotylea</taxon>
        <taxon>Polystomatidea</taxon>
        <taxon>Polystomatidae</taxon>
        <taxon>Protopolystoma</taxon>
    </lineage>
</organism>
<dbReference type="AlphaFoldDB" id="A0A448XB86"/>
<keyword evidence="2" id="KW-1185">Reference proteome</keyword>
<evidence type="ECO:0000313" key="1">
    <source>
        <dbReference type="EMBL" id="VEL32832.1"/>
    </source>
</evidence>
<dbReference type="OrthoDB" id="10043037at2759"/>
<dbReference type="Proteomes" id="UP000784294">
    <property type="component" value="Unassembled WGS sequence"/>
</dbReference>
<proteinExistence type="predicted"/>
<gene>
    <name evidence="1" type="ORF">PXEA_LOCUS26272</name>
</gene>